<feature type="signal peptide" evidence="1">
    <location>
        <begin position="1"/>
        <end position="29"/>
    </location>
</feature>
<keyword evidence="1" id="KW-0732">Signal</keyword>
<proteinExistence type="predicted"/>
<dbReference type="Proteomes" id="UP000676565">
    <property type="component" value="Unassembled WGS sequence"/>
</dbReference>
<accession>A0ABS5BJS1</accession>
<organism evidence="2 3">
    <name type="scientific">Gemmata palustris</name>
    <dbReference type="NCBI Taxonomy" id="2822762"/>
    <lineage>
        <taxon>Bacteria</taxon>
        <taxon>Pseudomonadati</taxon>
        <taxon>Planctomycetota</taxon>
        <taxon>Planctomycetia</taxon>
        <taxon>Gemmatales</taxon>
        <taxon>Gemmataceae</taxon>
        <taxon>Gemmata</taxon>
    </lineage>
</organism>
<dbReference type="EMBL" id="JAGKQQ010000001">
    <property type="protein sequence ID" value="MBP3953956.1"/>
    <property type="molecule type" value="Genomic_DNA"/>
</dbReference>
<feature type="chain" id="PRO_5047251613" evidence="1">
    <location>
        <begin position="30"/>
        <end position="341"/>
    </location>
</feature>
<keyword evidence="3" id="KW-1185">Reference proteome</keyword>
<protein>
    <submittedName>
        <fullName evidence="2">Uncharacterized protein</fullName>
    </submittedName>
</protein>
<sequence length="341" mass="36274">MRTRIAAGIAVLTAVMVVLAGGSSSPAGAQDKSKIVPPAHLYGHDLRVRTGGDPNFGPTTPRIGVEFFRDESTRAIVAISDSGSIAVTKAPIGALGMDKTCKWLTAHDLSCRKAGEAEFTQKTKKFGVELFQDRASNTLLYVSETGSVVLAPVPGGLVTDKGPKWHHALEPKVRAPEQEKFDAAKKFGVEIFKDENTGGLIYVTEVGAIAPAAAPGAAPDPKKILPPKTMYGLVLRVRGADETEFTAKTKQIGVEVFEDPNSNVLLYITEAGFVATAPNTAKIPADAKGVTWKGAMALRARKAGEKDFDKARKFGIEVFEDNRTGNLIFISETGSIAVLPK</sequence>
<evidence type="ECO:0000313" key="2">
    <source>
        <dbReference type="EMBL" id="MBP3953956.1"/>
    </source>
</evidence>
<comment type="caution">
    <text evidence="2">The sequence shown here is derived from an EMBL/GenBank/DDBJ whole genome shotgun (WGS) entry which is preliminary data.</text>
</comment>
<dbReference type="RefSeq" id="WP_210651970.1">
    <property type="nucleotide sequence ID" value="NZ_JAGKQQ010000001.1"/>
</dbReference>
<evidence type="ECO:0000256" key="1">
    <source>
        <dbReference type="SAM" id="SignalP"/>
    </source>
</evidence>
<reference evidence="2 3" key="1">
    <citation type="submission" date="2021-04" db="EMBL/GenBank/DDBJ databases">
        <authorList>
            <person name="Ivanova A."/>
        </authorList>
    </citation>
    <scope>NUCLEOTIDE SEQUENCE [LARGE SCALE GENOMIC DNA]</scope>
    <source>
        <strain evidence="2 3">G18</strain>
    </source>
</reference>
<gene>
    <name evidence="2" type="ORF">J8F10_01390</name>
</gene>
<evidence type="ECO:0000313" key="3">
    <source>
        <dbReference type="Proteomes" id="UP000676565"/>
    </source>
</evidence>
<name>A0ABS5BJS1_9BACT</name>